<dbReference type="InterPro" id="IPR029472">
    <property type="entry name" value="Copia-like_N"/>
</dbReference>
<dbReference type="PANTHER" id="PTHR37610:SF97">
    <property type="entry name" value="RETROTRANSPOSON GAG DOMAIN-CONTAINING PROTEIN"/>
    <property type="match status" value="1"/>
</dbReference>
<gene>
    <name evidence="3" type="ORF">CRG98_001045</name>
</gene>
<feature type="domain" description="Retrotransposon Copia-like N-terminal" evidence="2">
    <location>
        <begin position="41"/>
        <end position="87"/>
    </location>
</feature>
<proteinExistence type="predicted"/>
<dbReference type="EMBL" id="PGOL01000039">
    <property type="protein sequence ID" value="PKI78573.1"/>
    <property type="molecule type" value="Genomic_DNA"/>
</dbReference>
<evidence type="ECO:0000256" key="1">
    <source>
        <dbReference type="SAM" id="MobiDB-lite"/>
    </source>
</evidence>
<dbReference type="AlphaFoldDB" id="A0A2I0LD24"/>
<protein>
    <recommendedName>
        <fullName evidence="2">Retrotransposon Copia-like N-terminal domain-containing protein</fullName>
    </recommendedName>
</protein>
<feature type="region of interest" description="Disordered" evidence="1">
    <location>
        <begin position="1"/>
        <end position="37"/>
    </location>
</feature>
<dbReference type="PANTHER" id="PTHR37610">
    <property type="entry name" value="CCHC-TYPE DOMAIN-CONTAINING PROTEIN"/>
    <property type="match status" value="1"/>
</dbReference>
<evidence type="ECO:0000313" key="4">
    <source>
        <dbReference type="Proteomes" id="UP000233551"/>
    </source>
</evidence>
<sequence>MSDVSDDEKSPRLGSRSSTDRKEGDGSVRSMEVPPVYRLASSDSTGTQVIGCTLNGDNYLTWSWAMLIALRARNKLAFINGSLERPDDEDPLRERWERCNSTVLAWIFNTMEGNLQATVAYVVDARSLWDDLKERFSEGN</sequence>
<dbReference type="Pfam" id="PF14244">
    <property type="entry name" value="Retrotran_gag_3"/>
    <property type="match status" value="1"/>
</dbReference>
<name>A0A2I0LD24_PUNGR</name>
<keyword evidence="4" id="KW-1185">Reference proteome</keyword>
<evidence type="ECO:0000313" key="3">
    <source>
        <dbReference type="EMBL" id="PKI78573.1"/>
    </source>
</evidence>
<dbReference type="Proteomes" id="UP000233551">
    <property type="component" value="Unassembled WGS sequence"/>
</dbReference>
<reference evidence="3 4" key="1">
    <citation type="submission" date="2017-11" db="EMBL/GenBank/DDBJ databases">
        <title>De-novo sequencing of pomegranate (Punica granatum L.) genome.</title>
        <authorList>
            <person name="Akparov Z."/>
            <person name="Amiraslanov A."/>
            <person name="Hajiyeva S."/>
            <person name="Abbasov M."/>
            <person name="Kaur K."/>
            <person name="Hamwieh A."/>
            <person name="Solovyev V."/>
            <person name="Salamov A."/>
            <person name="Braich B."/>
            <person name="Kosarev P."/>
            <person name="Mahmoud A."/>
            <person name="Hajiyev E."/>
            <person name="Babayeva S."/>
            <person name="Izzatullayeva V."/>
            <person name="Mammadov A."/>
            <person name="Mammadov A."/>
            <person name="Sharifova S."/>
            <person name="Ojaghi J."/>
            <person name="Eynullazada K."/>
            <person name="Bayramov B."/>
            <person name="Abdulazimova A."/>
            <person name="Shahmuradov I."/>
        </authorList>
    </citation>
    <scope>NUCLEOTIDE SEQUENCE [LARGE SCALE GENOMIC DNA]</scope>
    <source>
        <strain evidence="4">cv. AG2017</strain>
        <tissue evidence="3">Leaf</tissue>
    </source>
</reference>
<accession>A0A2I0LD24</accession>
<organism evidence="3 4">
    <name type="scientific">Punica granatum</name>
    <name type="common">Pomegranate</name>
    <dbReference type="NCBI Taxonomy" id="22663"/>
    <lineage>
        <taxon>Eukaryota</taxon>
        <taxon>Viridiplantae</taxon>
        <taxon>Streptophyta</taxon>
        <taxon>Embryophyta</taxon>
        <taxon>Tracheophyta</taxon>
        <taxon>Spermatophyta</taxon>
        <taxon>Magnoliopsida</taxon>
        <taxon>eudicotyledons</taxon>
        <taxon>Gunneridae</taxon>
        <taxon>Pentapetalae</taxon>
        <taxon>rosids</taxon>
        <taxon>malvids</taxon>
        <taxon>Myrtales</taxon>
        <taxon>Lythraceae</taxon>
        <taxon>Punica</taxon>
    </lineage>
</organism>
<evidence type="ECO:0000259" key="2">
    <source>
        <dbReference type="Pfam" id="PF14244"/>
    </source>
</evidence>
<comment type="caution">
    <text evidence="3">The sequence shown here is derived from an EMBL/GenBank/DDBJ whole genome shotgun (WGS) entry which is preliminary data.</text>
</comment>